<keyword evidence="3 12" id="KW-0813">Transport</keyword>
<dbReference type="Pfam" id="PF00858">
    <property type="entry name" value="ASC"/>
    <property type="match status" value="1"/>
</dbReference>
<comment type="subcellular location">
    <subcellularLocation>
        <location evidence="1">Membrane</location>
        <topology evidence="1">Multi-pass membrane protein</topology>
    </subcellularLocation>
</comment>
<name>A0ABQ9IWL2_9CUCU</name>
<evidence type="ECO:0000256" key="4">
    <source>
        <dbReference type="ARBA" id="ARBA00022461"/>
    </source>
</evidence>
<evidence type="ECO:0000256" key="6">
    <source>
        <dbReference type="ARBA" id="ARBA00022989"/>
    </source>
</evidence>
<keyword evidence="11 12" id="KW-0407">Ion channel</keyword>
<accession>A0ABQ9IWL2</accession>
<keyword evidence="5 12" id="KW-0812">Transmembrane</keyword>
<comment type="similarity">
    <text evidence="2 12">Belongs to the amiloride-sensitive sodium channel (TC 1.A.6) family.</text>
</comment>
<evidence type="ECO:0000256" key="9">
    <source>
        <dbReference type="ARBA" id="ARBA00023136"/>
    </source>
</evidence>
<evidence type="ECO:0000313" key="14">
    <source>
        <dbReference type="EMBL" id="KAJ8967695.1"/>
    </source>
</evidence>
<proteinExistence type="inferred from homology"/>
<evidence type="ECO:0000256" key="7">
    <source>
        <dbReference type="ARBA" id="ARBA00023053"/>
    </source>
</evidence>
<dbReference type="PANTHER" id="PTHR11690:SF237">
    <property type="entry name" value="PICKPOCKET 16-RELATED"/>
    <property type="match status" value="1"/>
</dbReference>
<organism evidence="14 15">
    <name type="scientific">Molorchus minor</name>
    <dbReference type="NCBI Taxonomy" id="1323400"/>
    <lineage>
        <taxon>Eukaryota</taxon>
        <taxon>Metazoa</taxon>
        <taxon>Ecdysozoa</taxon>
        <taxon>Arthropoda</taxon>
        <taxon>Hexapoda</taxon>
        <taxon>Insecta</taxon>
        <taxon>Pterygota</taxon>
        <taxon>Neoptera</taxon>
        <taxon>Endopterygota</taxon>
        <taxon>Coleoptera</taxon>
        <taxon>Polyphaga</taxon>
        <taxon>Cucujiformia</taxon>
        <taxon>Chrysomeloidea</taxon>
        <taxon>Cerambycidae</taxon>
        <taxon>Lamiinae</taxon>
        <taxon>Monochamini</taxon>
        <taxon>Molorchus</taxon>
    </lineage>
</organism>
<dbReference type="EMBL" id="JAPWTJ010002151">
    <property type="protein sequence ID" value="KAJ8967695.1"/>
    <property type="molecule type" value="Genomic_DNA"/>
</dbReference>
<gene>
    <name evidence="14" type="ORF">NQ317_011486</name>
</gene>
<evidence type="ECO:0000256" key="2">
    <source>
        <dbReference type="ARBA" id="ARBA00007193"/>
    </source>
</evidence>
<dbReference type="PANTHER" id="PTHR11690">
    <property type="entry name" value="AMILORIDE-SENSITIVE SODIUM CHANNEL-RELATED"/>
    <property type="match status" value="1"/>
</dbReference>
<evidence type="ECO:0000256" key="3">
    <source>
        <dbReference type="ARBA" id="ARBA00022448"/>
    </source>
</evidence>
<keyword evidence="8 12" id="KW-0406">Ion transport</keyword>
<evidence type="ECO:0000313" key="15">
    <source>
        <dbReference type="Proteomes" id="UP001162164"/>
    </source>
</evidence>
<dbReference type="Gene3D" id="2.60.470.10">
    <property type="entry name" value="Acid-sensing ion channels like domains"/>
    <property type="match status" value="1"/>
</dbReference>
<keyword evidence="7" id="KW-0915">Sodium</keyword>
<dbReference type="Proteomes" id="UP001162164">
    <property type="component" value="Unassembled WGS sequence"/>
</dbReference>
<keyword evidence="10 12" id="KW-0739">Sodium transport</keyword>
<evidence type="ECO:0000256" key="10">
    <source>
        <dbReference type="ARBA" id="ARBA00023201"/>
    </source>
</evidence>
<keyword evidence="9 13" id="KW-0472">Membrane</keyword>
<evidence type="ECO:0000256" key="8">
    <source>
        <dbReference type="ARBA" id="ARBA00023065"/>
    </source>
</evidence>
<evidence type="ECO:0000256" key="1">
    <source>
        <dbReference type="ARBA" id="ARBA00004141"/>
    </source>
</evidence>
<keyword evidence="6 13" id="KW-1133">Transmembrane helix</keyword>
<dbReference type="InterPro" id="IPR001873">
    <property type="entry name" value="ENaC"/>
</dbReference>
<evidence type="ECO:0000256" key="12">
    <source>
        <dbReference type="RuleBase" id="RU000679"/>
    </source>
</evidence>
<evidence type="ECO:0000256" key="5">
    <source>
        <dbReference type="ARBA" id="ARBA00022692"/>
    </source>
</evidence>
<comment type="caution">
    <text evidence="14">The sequence shown here is derived from an EMBL/GenBank/DDBJ whole genome shotgun (WGS) entry which is preliminary data.</text>
</comment>
<protein>
    <recommendedName>
        <fullName evidence="16">Sodium channel protein Nach</fullName>
    </recommendedName>
</protein>
<evidence type="ECO:0008006" key="16">
    <source>
        <dbReference type="Google" id="ProtNLM"/>
    </source>
</evidence>
<feature type="transmembrane region" description="Helical" evidence="13">
    <location>
        <begin position="67"/>
        <end position="88"/>
    </location>
</feature>
<keyword evidence="4 12" id="KW-0894">Sodium channel</keyword>
<evidence type="ECO:0000256" key="13">
    <source>
        <dbReference type="SAM" id="Phobius"/>
    </source>
</evidence>
<keyword evidence="15" id="KW-1185">Reference proteome</keyword>
<sequence length="368" mass="42318">MKTFMVRHQLKIIYIAENSNKMKLEHSENKTGNYPFISDTFKDFAKNTSVHGLKYVVKNGSSRYEKIFWILIVLFGLCGSAYMTTLFWRRYVSNPTRTSILSAYAPTTAVPFPAVTICNLNRIFLSKVEHFIQELKFSETDEPILRNAFPQLLSFTHPNALDYNMTELEKLQEVLQSNGYLDPTVVMDKISQDCEEMLSYCVWNRKHVPCMAIFKRSVSYSGICCSFNIPNDTEAFSPIYSSLNGLSTGLRVLLDPMLQPVQYSPLYTAGFKILIHNPSEYIGSQSDTKLLPVGKTLYMQVSGKKMMCSNSVSNLPISQRECYYPDEFKLKYYNYSESNCLVECEHSVYLRECGCVPFYYTFTGNFFN</sequence>
<reference evidence="14" key="1">
    <citation type="journal article" date="2023" name="Insect Mol. Biol.">
        <title>Genome sequencing provides insights into the evolution of gene families encoding plant cell wall-degrading enzymes in longhorned beetles.</title>
        <authorList>
            <person name="Shin N.R."/>
            <person name="Okamura Y."/>
            <person name="Kirsch R."/>
            <person name="Pauchet Y."/>
        </authorList>
    </citation>
    <scope>NUCLEOTIDE SEQUENCE</scope>
    <source>
        <strain evidence="14">MMC_N1</strain>
    </source>
</reference>
<evidence type="ECO:0000256" key="11">
    <source>
        <dbReference type="ARBA" id="ARBA00023303"/>
    </source>
</evidence>